<organism evidence="1 2">
    <name type="scientific">Porphyromonas canoris</name>
    <dbReference type="NCBI Taxonomy" id="36875"/>
    <lineage>
        <taxon>Bacteria</taxon>
        <taxon>Pseudomonadati</taxon>
        <taxon>Bacteroidota</taxon>
        <taxon>Bacteroidia</taxon>
        <taxon>Bacteroidales</taxon>
        <taxon>Porphyromonadaceae</taxon>
        <taxon>Porphyromonas</taxon>
    </lineage>
</organism>
<accession>A0ABR4XKX8</accession>
<dbReference type="Pfam" id="PF07799">
    <property type="entry name" value="DUF1643"/>
    <property type="match status" value="1"/>
</dbReference>
<name>A0ABR4XKX8_9PORP</name>
<protein>
    <recommendedName>
        <fullName evidence="3">DUF1643 domain-containing protein</fullName>
    </recommendedName>
</protein>
<sequence>MDYKIKQMIGNENTHRYVLASECTSPLVVIGVNPSTANETKPDPTVRKVMGFAERNNCDGFIMLNLYPQRSTNFASVHQKRSEELHQNNLDAIKRYFDGFEELKVLVAWGNLAGKRTYLLDCFRDIASVLSENNRKVSWLQIGELTKSKHPRHPLYARYDLNLGPFDIGDYLKKIK</sequence>
<evidence type="ECO:0000313" key="1">
    <source>
        <dbReference type="EMBL" id="KGN92468.1"/>
    </source>
</evidence>
<dbReference type="RefSeq" id="WP_036790713.1">
    <property type="nucleotide sequence ID" value="NZ_JQZV01000010.1"/>
</dbReference>
<dbReference type="InterPro" id="IPR012441">
    <property type="entry name" value="DUF1643"/>
</dbReference>
<comment type="caution">
    <text evidence="1">The sequence shown here is derived from an EMBL/GenBank/DDBJ whole genome shotgun (WGS) entry which is preliminary data.</text>
</comment>
<gene>
    <name evidence="1" type="ORF">HQ43_05460</name>
</gene>
<keyword evidence="2" id="KW-1185">Reference proteome</keyword>
<evidence type="ECO:0000313" key="2">
    <source>
        <dbReference type="Proteomes" id="UP000030101"/>
    </source>
</evidence>
<evidence type="ECO:0008006" key="3">
    <source>
        <dbReference type="Google" id="ProtNLM"/>
    </source>
</evidence>
<dbReference type="Proteomes" id="UP000030101">
    <property type="component" value="Unassembled WGS sequence"/>
</dbReference>
<reference evidence="1 2" key="1">
    <citation type="submission" date="2014-08" db="EMBL/GenBank/DDBJ databases">
        <title>Porphyromonas canoris strain:OH2762 Genome sequencing.</title>
        <authorList>
            <person name="Wallis C."/>
            <person name="Deusch O."/>
            <person name="O'Flynn C."/>
            <person name="Davis I."/>
            <person name="Jospin G."/>
            <person name="Darling A.E."/>
            <person name="Coil D.A."/>
            <person name="Alexiev A."/>
            <person name="Horsfall A."/>
            <person name="Kirkwood N."/>
            <person name="Harris S."/>
            <person name="Eisen J.A."/>
        </authorList>
    </citation>
    <scope>NUCLEOTIDE SEQUENCE [LARGE SCALE GENOMIC DNA]</scope>
    <source>
        <strain evidence="2">COT-108 OH2762</strain>
    </source>
</reference>
<proteinExistence type="predicted"/>
<dbReference type="EMBL" id="JQZV01000010">
    <property type="protein sequence ID" value="KGN92468.1"/>
    <property type="molecule type" value="Genomic_DNA"/>
</dbReference>